<dbReference type="Gene3D" id="3.40.50.1820">
    <property type="entry name" value="alpha/beta hydrolase"/>
    <property type="match status" value="1"/>
</dbReference>
<evidence type="ECO:0000313" key="3">
    <source>
        <dbReference type="EMBL" id="KAG6394713.1"/>
    </source>
</evidence>
<evidence type="ECO:0000256" key="1">
    <source>
        <dbReference type="ARBA" id="ARBA00010515"/>
    </source>
</evidence>
<comment type="caution">
    <text evidence="3">The sequence shown here is derived from an EMBL/GenBank/DDBJ whole genome shotgun (WGS) entry which is preliminary data.</text>
</comment>
<dbReference type="Proteomes" id="UP000298416">
    <property type="component" value="Unassembled WGS sequence"/>
</dbReference>
<dbReference type="InterPro" id="IPR050466">
    <property type="entry name" value="Carboxylest/Gibb_receptor"/>
</dbReference>
<protein>
    <recommendedName>
        <fullName evidence="2">Alpha/beta hydrolase fold-3 domain-containing protein</fullName>
    </recommendedName>
</protein>
<name>A0A8X8WI86_SALSN</name>
<dbReference type="SUPFAM" id="SSF53474">
    <property type="entry name" value="alpha/beta-Hydrolases"/>
    <property type="match status" value="1"/>
</dbReference>
<sequence length="222" mass="24558">MADEVLHSLPQFFPSISVGKDGQIQRLYSQDVVPPSLDPATSVQSKDVEIAPGINLSAWIYLPPNVVPTIKLPLLFYYHSGCFIIGSAFSPRYQNHLNHLVAQANVVAVSLNYRIAPEFPIPTVFEDSWRAIKWSTEGKEEWINEFVDLKRVYLGEGGPNALRTTTILNHGGLGSKENEKRIHMCASTGNEAITQGSCLGNPSFRIISDFILDHSFPTLSCS</sequence>
<accession>A0A8X8WI86</accession>
<dbReference type="Pfam" id="PF07859">
    <property type="entry name" value="Abhydrolase_3"/>
    <property type="match status" value="1"/>
</dbReference>
<dbReference type="GO" id="GO:0016787">
    <property type="term" value="F:hydrolase activity"/>
    <property type="evidence" value="ECO:0007669"/>
    <property type="project" value="InterPro"/>
</dbReference>
<evidence type="ECO:0000313" key="4">
    <source>
        <dbReference type="Proteomes" id="UP000298416"/>
    </source>
</evidence>
<keyword evidence="4" id="KW-1185">Reference proteome</keyword>
<gene>
    <name evidence="3" type="ORF">SASPL_145303</name>
</gene>
<dbReference type="PANTHER" id="PTHR23024">
    <property type="entry name" value="ARYLACETAMIDE DEACETYLASE"/>
    <property type="match status" value="1"/>
</dbReference>
<organism evidence="3">
    <name type="scientific">Salvia splendens</name>
    <name type="common">Scarlet sage</name>
    <dbReference type="NCBI Taxonomy" id="180675"/>
    <lineage>
        <taxon>Eukaryota</taxon>
        <taxon>Viridiplantae</taxon>
        <taxon>Streptophyta</taxon>
        <taxon>Embryophyta</taxon>
        <taxon>Tracheophyta</taxon>
        <taxon>Spermatophyta</taxon>
        <taxon>Magnoliopsida</taxon>
        <taxon>eudicotyledons</taxon>
        <taxon>Gunneridae</taxon>
        <taxon>Pentapetalae</taxon>
        <taxon>asterids</taxon>
        <taxon>lamiids</taxon>
        <taxon>Lamiales</taxon>
        <taxon>Lamiaceae</taxon>
        <taxon>Nepetoideae</taxon>
        <taxon>Mentheae</taxon>
        <taxon>Salviinae</taxon>
        <taxon>Salvia</taxon>
        <taxon>Salvia subgen. Calosphace</taxon>
        <taxon>core Calosphace</taxon>
    </lineage>
</organism>
<dbReference type="AlphaFoldDB" id="A0A8X8WI86"/>
<comment type="similarity">
    <text evidence="1">Belongs to the 'GDXG' lipolytic enzyme family.</text>
</comment>
<reference evidence="3" key="1">
    <citation type="submission" date="2018-01" db="EMBL/GenBank/DDBJ databases">
        <authorList>
            <person name="Mao J.F."/>
        </authorList>
    </citation>
    <scope>NUCLEOTIDE SEQUENCE</scope>
    <source>
        <strain evidence="3">Huo1</strain>
        <tissue evidence="3">Leaf</tissue>
    </source>
</reference>
<dbReference type="EMBL" id="PNBA02000017">
    <property type="protein sequence ID" value="KAG6394713.1"/>
    <property type="molecule type" value="Genomic_DNA"/>
</dbReference>
<reference evidence="3" key="2">
    <citation type="submission" date="2020-08" db="EMBL/GenBank/DDBJ databases">
        <title>Plant Genome Project.</title>
        <authorList>
            <person name="Zhang R.-G."/>
        </authorList>
    </citation>
    <scope>NUCLEOTIDE SEQUENCE</scope>
    <source>
        <strain evidence="3">Huo1</strain>
        <tissue evidence="3">Leaf</tissue>
    </source>
</reference>
<dbReference type="InterPro" id="IPR029058">
    <property type="entry name" value="AB_hydrolase_fold"/>
</dbReference>
<dbReference type="PANTHER" id="PTHR23024:SF467">
    <property type="entry name" value="CARBOXYLESTERASE 12-RELATED"/>
    <property type="match status" value="1"/>
</dbReference>
<dbReference type="InterPro" id="IPR013094">
    <property type="entry name" value="AB_hydrolase_3"/>
</dbReference>
<feature type="domain" description="Alpha/beta hydrolase fold-3" evidence="2">
    <location>
        <begin position="75"/>
        <end position="154"/>
    </location>
</feature>
<proteinExistence type="inferred from homology"/>
<evidence type="ECO:0000259" key="2">
    <source>
        <dbReference type="Pfam" id="PF07859"/>
    </source>
</evidence>